<reference evidence="2 3" key="1">
    <citation type="submission" date="2020-10" db="EMBL/GenBank/DDBJ databases">
        <title>Phylogeny of dyella-like bacteria.</title>
        <authorList>
            <person name="Fu J."/>
        </authorList>
    </citation>
    <scope>NUCLEOTIDE SEQUENCE [LARGE SCALE GENOMIC DNA]</scope>
    <source>
        <strain evidence="2 3">Gsoil3046</strain>
    </source>
</reference>
<organism evidence="2 3">
    <name type="scientific">Dyella ginsengisoli</name>
    <dbReference type="NCBI Taxonomy" id="363848"/>
    <lineage>
        <taxon>Bacteria</taxon>
        <taxon>Pseudomonadati</taxon>
        <taxon>Pseudomonadota</taxon>
        <taxon>Gammaproteobacteria</taxon>
        <taxon>Lysobacterales</taxon>
        <taxon>Rhodanobacteraceae</taxon>
        <taxon>Dyella</taxon>
    </lineage>
</organism>
<accession>A0ABW8JZ08</accession>
<evidence type="ECO:0000313" key="3">
    <source>
        <dbReference type="Proteomes" id="UP001620460"/>
    </source>
</evidence>
<dbReference type="RefSeq" id="WP_404634033.1">
    <property type="nucleotide sequence ID" value="NZ_JADIKM010000003.1"/>
</dbReference>
<proteinExistence type="predicted"/>
<dbReference type="InterPro" id="IPR055385">
    <property type="entry name" value="GpJ_HDII-ins2"/>
</dbReference>
<dbReference type="EMBL" id="JADIKM010000003">
    <property type="protein sequence ID" value="MFK2905002.1"/>
    <property type="molecule type" value="Genomic_DNA"/>
</dbReference>
<dbReference type="NCBIfam" id="NF040662">
    <property type="entry name" value="attach_TipJ_rel"/>
    <property type="match status" value="1"/>
</dbReference>
<protein>
    <recommendedName>
        <fullName evidence="1">Tip attachment protein J HDII-ins2 domain-containing protein</fullName>
    </recommendedName>
</protein>
<evidence type="ECO:0000313" key="2">
    <source>
        <dbReference type="EMBL" id="MFK2905002.1"/>
    </source>
</evidence>
<keyword evidence="3" id="KW-1185">Reference proteome</keyword>
<comment type="caution">
    <text evidence="2">The sequence shown here is derived from an EMBL/GenBank/DDBJ whole genome shotgun (WGS) entry which is preliminary data.</text>
</comment>
<name>A0ABW8JZ08_9GAMM</name>
<dbReference type="Pfam" id="PF24801">
    <property type="entry name" value="FNIII-A_GpJ"/>
    <property type="match status" value="1"/>
</dbReference>
<gene>
    <name evidence="2" type="ORF">ISP17_13655</name>
</gene>
<evidence type="ECO:0000259" key="1">
    <source>
        <dbReference type="Pfam" id="PF24801"/>
    </source>
</evidence>
<dbReference type="Proteomes" id="UP001620460">
    <property type="component" value="Unassembled WGS sequence"/>
</dbReference>
<sequence>MASLTGTQNQASPYSPIPLVVGSCRFFPTHAALPYTEISGNDQYLRMLLDLGFGDIDVSDIQIGSTPIASYDNVEYEVGTAPTLFTQDVYELQVGTALNTSGTSDLRTSQALSSELSIDVQFPAGLFGKDNKGNSVTGYTSFTVEYRPTGGSTWTNASTASGITLAGGFTIDTGLFKINSAASKTLRAGIRWKVAAGQYDVRVTRGASSWPGAASGATFGDAVWTVLRSISAQLPSNTGTTKLAIRIKATDQLQGVVSTVNCKVTQRVRTYDTATGLWTESVPTSNCAWVYHWLLTRCPGVARRMPDSRVDIDSIAAWAADCDAYNFTYNHVESSGRTLFDLLQDVLAAGRASFSMPRGKYGCVRDVLQTVPRQMFTPANSWQFSGTRTFYDPPHALRCKWTNPEANDQQDELVVYATGYSADGAGGTAIATRFEEMDLRVCTNPEAVWRLASYHLEAAAKRANTYTWMADIEHLVCESGDLVTHAHDVVEWGSGAARIKSISTDRLSLTLAGAVTLETGRLYGVQVRTDTGLQLVTNTSTTGDGDVSVFTFATALDSAIHVGDLAVVGERTLETTRLIIKRVEPSDDLTARITAVDEAPSVPVAGTGTPPTFVSSITGTPWCSPPDIPDVVIFAGESAPDDAGVIHAAPAFSSTPTGGIYRLPLYKRRQLGELEAA</sequence>
<feature type="domain" description="Tip attachment protein J HDII-ins2" evidence="1">
    <location>
        <begin position="89"/>
        <end position="229"/>
    </location>
</feature>